<dbReference type="PROSITE" id="PS51296">
    <property type="entry name" value="RIESKE"/>
    <property type="match status" value="1"/>
</dbReference>
<dbReference type="CDD" id="cd03528">
    <property type="entry name" value="Rieske_RO_ferredoxin"/>
    <property type="match status" value="1"/>
</dbReference>
<keyword evidence="2" id="KW-0479">Metal-binding</keyword>
<accession>A0A6J6F1P5</accession>
<dbReference type="Pfam" id="PF00355">
    <property type="entry name" value="Rieske"/>
    <property type="match status" value="1"/>
</dbReference>
<evidence type="ECO:0000259" key="5">
    <source>
        <dbReference type="PROSITE" id="PS51296"/>
    </source>
</evidence>
<evidence type="ECO:0000256" key="2">
    <source>
        <dbReference type="ARBA" id="ARBA00022723"/>
    </source>
</evidence>
<organism evidence="6">
    <name type="scientific">freshwater metagenome</name>
    <dbReference type="NCBI Taxonomy" id="449393"/>
    <lineage>
        <taxon>unclassified sequences</taxon>
        <taxon>metagenomes</taxon>
        <taxon>ecological metagenomes</taxon>
    </lineage>
</organism>
<dbReference type="InterPro" id="IPR017941">
    <property type="entry name" value="Rieske_2Fe-2S"/>
</dbReference>
<sequence length="110" mass="11752">MTWHRVALLEELEIDKPISVDVDGEPVLVVKTMDGLFAVSDVCSHAEVSLAEGTVAGGKVECWLHGAQFDLASGAALCLPATKAIGAYSVRVSQELQNKTVEVSLERQES</sequence>
<evidence type="ECO:0000313" key="6">
    <source>
        <dbReference type="EMBL" id="CAB4580923.1"/>
    </source>
</evidence>
<evidence type="ECO:0000256" key="4">
    <source>
        <dbReference type="ARBA" id="ARBA00023014"/>
    </source>
</evidence>
<dbReference type="AlphaFoldDB" id="A0A6J6F1P5"/>
<evidence type="ECO:0000256" key="3">
    <source>
        <dbReference type="ARBA" id="ARBA00023004"/>
    </source>
</evidence>
<dbReference type="InterPro" id="IPR036922">
    <property type="entry name" value="Rieske_2Fe-2S_sf"/>
</dbReference>
<dbReference type="GO" id="GO:0051537">
    <property type="term" value="F:2 iron, 2 sulfur cluster binding"/>
    <property type="evidence" value="ECO:0007669"/>
    <property type="project" value="UniProtKB-KW"/>
</dbReference>
<reference evidence="6" key="1">
    <citation type="submission" date="2020-05" db="EMBL/GenBank/DDBJ databases">
        <authorList>
            <person name="Chiriac C."/>
            <person name="Salcher M."/>
            <person name="Ghai R."/>
            <person name="Kavagutti S V."/>
        </authorList>
    </citation>
    <scope>NUCLEOTIDE SEQUENCE</scope>
</reference>
<name>A0A6J6F1P5_9ZZZZ</name>
<dbReference type="PANTHER" id="PTHR21496:SF23">
    <property type="entry name" value="3-PHENYLPROPIONATE_CINNAMIC ACID DIOXYGENASE FERREDOXIN SUBUNIT"/>
    <property type="match status" value="1"/>
</dbReference>
<evidence type="ECO:0000256" key="1">
    <source>
        <dbReference type="ARBA" id="ARBA00022714"/>
    </source>
</evidence>
<dbReference type="EMBL" id="CAEZTT010000111">
    <property type="protein sequence ID" value="CAB4580923.1"/>
    <property type="molecule type" value="Genomic_DNA"/>
</dbReference>
<dbReference type="SUPFAM" id="SSF50022">
    <property type="entry name" value="ISP domain"/>
    <property type="match status" value="1"/>
</dbReference>
<dbReference type="Gene3D" id="2.102.10.10">
    <property type="entry name" value="Rieske [2Fe-2S] iron-sulphur domain"/>
    <property type="match status" value="1"/>
</dbReference>
<keyword evidence="4" id="KW-0411">Iron-sulfur</keyword>
<dbReference type="GO" id="GO:0046872">
    <property type="term" value="F:metal ion binding"/>
    <property type="evidence" value="ECO:0007669"/>
    <property type="project" value="UniProtKB-KW"/>
</dbReference>
<keyword evidence="3" id="KW-0408">Iron</keyword>
<keyword evidence="1" id="KW-0001">2Fe-2S</keyword>
<proteinExistence type="predicted"/>
<gene>
    <name evidence="6" type="ORF">UFOPK1726_00918</name>
</gene>
<dbReference type="PANTHER" id="PTHR21496">
    <property type="entry name" value="FERREDOXIN-RELATED"/>
    <property type="match status" value="1"/>
</dbReference>
<protein>
    <submittedName>
        <fullName evidence="6">Unannotated protein</fullName>
    </submittedName>
</protein>
<feature type="domain" description="Rieske" evidence="5">
    <location>
        <begin position="3"/>
        <end position="99"/>
    </location>
</feature>